<comment type="similarity">
    <text evidence="1 2">Belongs to the glycosyl hydrolase 12 (cellulase H) family.</text>
</comment>
<proteinExistence type="inferred from homology"/>
<evidence type="ECO:0000256" key="2">
    <source>
        <dbReference type="RuleBase" id="RU361163"/>
    </source>
</evidence>
<gene>
    <name evidence="4" type="ORF">GSTUAT00005893001</name>
</gene>
<dbReference type="InterPro" id="IPR013319">
    <property type="entry name" value="GH11/12"/>
</dbReference>
<dbReference type="PANTHER" id="PTHR34002:SF9">
    <property type="entry name" value="XYLOGLUCAN-SPECIFIC ENDO-BETA-1,4-GLUCANASE A"/>
    <property type="match status" value="1"/>
</dbReference>
<keyword evidence="5" id="KW-1185">Reference proteome</keyword>
<organism evidence="4 5">
    <name type="scientific">Tuber aestivum</name>
    <name type="common">summer truffle</name>
    <dbReference type="NCBI Taxonomy" id="59557"/>
    <lineage>
        <taxon>Eukaryota</taxon>
        <taxon>Fungi</taxon>
        <taxon>Dikarya</taxon>
        <taxon>Ascomycota</taxon>
        <taxon>Pezizomycotina</taxon>
        <taxon>Pezizomycetes</taxon>
        <taxon>Pezizales</taxon>
        <taxon>Tuberaceae</taxon>
        <taxon>Tuber</taxon>
    </lineage>
</organism>
<keyword evidence="2" id="KW-0624">Polysaccharide degradation</keyword>
<dbReference type="InterPro" id="IPR002594">
    <property type="entry name" value="GH12"/>
</dbReference>
<evidence type="ECO:0000256" key="3">
    <source>
        <dbReference type="SAM" id="SignalP"/>
    </source>
</evidence>
<accession>A0A292PU07</accession>
<dbReference type="Proteomes" id="UP001412239">
    <property type="component" value="Unassembled WGS sequence"/>
</dbReference>
<dbReference type="AlphaFoldDB" id="A0A292PU07"/>
<dbReference type="Pfam" id="PF01670">
    <property type="entry name" value="Glyco_hydro_12"/>
    <property type="match status" value="1"/>
</dbReference>
<protein>
    <submittedName>
        <fullName evidence="4">Uncharacterized protein</fullName>
    </submittedName>
</protein>
<dbReference type="InterPro" id="IPR013320">
    <property type="entry name" value="ConA-like_dom_sf"/>
</dbReference>
<dbReference type="EMBL" id="LN891061">
    <property type="protein sequence ID" value="CUS09963.1"/>
    <property type="molecule type" value="Genomic_DNA"/>
</dbReference>
<keyword evidence="2" id="KW-0378">Hydrolase</keyword>
<keyword evidence="2" id="KW-0119">Carbohydrate metabolism</keyword>
<reference evidence="4" key="1">
    <citation type="submission" date="2015-10" db="EMBL/GenBank/DDBJ databases">
        <authorList>
            <person name="Regsiter A."/>
            <person name="william w."/>
        </authorList>
    </citation>
    <scope>NUCLEOTIDE SEQUENCE</scope>
    <source>
        <strain evidence="4">Montdore</strain>
    </source>
</reference>
<dbReference type="GO" id="GO:0008810">
    <property type="term" value="F:cellulase activity"/>
    <property type="evidence" value="ECO:0007669"/>
    <property type="project" value="InterPro"/>
</dbReference>
<dbReference type="SUPFAM" id="SSF49899">
    <property type="entry name" value="Concanavalin A-like lectins/glucanases"/>
    <property type="match status" value="1"/>
</dbReference>
<dbReference type="Gene3D" id="2.60.120.180">
    <property type="match status" value="1"/>
</dbReference>
<dbReference type="PANTHER" id="PTHR34002">
    <property type="entry name" value="BLR1656 PROTEIN"/>
    <property type="match status" value="1"/>
</dbReference>
<keyword evidence="2" id="KW-0326">Glycosidase</keyword>
<dbReference type="GO" id="GO:0000272">
    <property type="term" value="P:polysaccharide catabolic process"/>
    <property type="evidence" value="ECO:0007669"/>
    <property type="project" value="UniProtKB-KW"/>
</dbReference>
<keyword evidence="3" id="KW-0732">Signal</keyword>
<evidence type="ECO:0000313" key="4">
    <source>
        <dbReference type="EMBL" id="CUS09963.1"/>
    </source>
</evidence>
<name>A0A292PU07_9PEZI</name>
<evidence type="ECO:0000313" key="5">
    <source>
        <dbReference type="Proteomes" id="UP001412239"/>
    </source>
</evidence>
<feature type="chain" id="PRO_5012223156" evidence="3">
    <location>
        <begin position="19"/>
        <end position="259"/>
    </location>
</feature>
<evidence type="ECO:0000256" key="1">
    <source>
        <dbReference type="ARBA" id="ARBA00005519"/>
    </source>
</evidence>
<feature type="signal peptide" evidence="3">
    <location>
        <begin position="1"/>
        <end position="18"/>
    </location>
</feature>
<sequence>MKLSIVASVLLSACAALADVCGQWDSINASSSYIIYNNLWGMGSATSGSQCTGLDSASGKSVAWHTTWSWAGGQYKVKSFANANLVFTPKTVGDIRSMKSTMKYSYNGINGAVTNVAYDIFTASTAGSSTPEYEVMIWLAAYGGAGPIGSENGPIATPTIAGSQWKLYDGYNGAMHVYSFMAVDSPLTRFSCDVKLFLTYLVDNHGLPTSQYVNITKRAAIGEYGIHADASATAFQAGTEPFTGSDAELIVSAFSAAVV</sequence>